<dbReference type="InterPro" id="IPR003439">
    <property type="entry name" value="ABC_transporter-like_ATP-bd"/>
</dbReference>
<evidence type="ECO:0000313" key="5">
    <source>
        <dbReference type="EMBL" id="HIY27248.1"/>
    </source>
</evidence>
<reference evidence="5" key="1">
    <citation type="journal article" date="2021" name="PeerJ">
        <title>Extensive microbial diversity within the chicken gut microbiome revealed by metagenomics and culture.</title>
        <authorList>
            <person name="Gilroy R."/>
            <person name="Ravi A."/>
            <person name="Getino M."/>
            <person name="Pursley I."/>
            <person name="Horton D.L."/>
            <person name="Alikhan N.F."/>
            <person name="Baker D."/>
            <person name="Gharbi K."/>
            <person name="Hall N."/>
            <person name="Watson M."/>
            <person name="Adriaenssens E.M."/>
            <person name="Foster-Nyarko E."/>
            <person name="Jarju S."/>
            <person name="Secka A."/>
            <person name="Antonio M."/>
            <person name="Oren A."/>
            <person name="Chaudhuri R.R."/>
            <person name="La Ragione R."/>
            <person name="Hildebrand F."/>
            <person name="Pallen M.J."/>
        </authorList>
    </citation>
    <scope>NUCLEOTIDE SEQUENCE</scope>
    <source>
        <strain evidence="5">1282</strain>
    </source>
</reference>
<feature type="domain" description="ABC transporter" evidence="4">
    <location>
        <begin position="2"/>
        <end position="226"/>
    </location>
</feature>
<dbReference type="EMBL" id="DXDU01000138">
    <property type="protein sequence ID" value="HIY27248.1"/>
    <property type="molecule type" value="Genomic_DNA"/>
</dbReference>
<evidence type="ECO:0000256" key="1">
    <source>
        <dbReference type="ARBA" id="ARBA00022448"/>
    </source>
</evidence>
<dbReference type="GO" id="GO:0005524">
    <property type="term" value="F:ATP binding"/>
    <property type="evidence" value="ECO:0007669"/>
    <property type="project" value="UniProtKB-KW"/>
</dbReference>
<name>A0A9D2C0I0_9FIRM</name>
<sequence>MLSISGVTKRYGKTVANDNISFAVGDGQIGILLGPNGAGKSTIIKCITGLLRFSGRIEVNGFVNTSIDAKAQLGYIPEMPAVYDLLTVSEHLEFIRRAYKIQDTAYEEQLLERLELADKKNKLGKELSKGMQQKLSICCALVHRPRVAIFDEPLVGLDPHAIKELKEIFRELKAEGCSVLISTHMIDSVEDYWDVANIMMNGRFAATKLNDGAGGQSLEELFFQITEGAPAPAEG</sequence>
<evidence type="ECO:0000256" key="3">
    <source>
        <dbReference type="ARBA" id="ARBA00022840"/>
    </source>
</evidence>
<evidence type="ECO:0000313" key="6">
    <source>
        <dbReference type="Proteomes" id="UP000823915"/>
    </source>
</evidence>
<dbReference type="AlphaFoldDB" id="A0A9D2C0I0"/>
<dbReference type="PROSITE" id="PS00211">
    <property type="entry name" value="ABC_TRANSPORTER_1"/>
    <property type="match status" value="1"/>
</dbReference>
<dbReference type="SUPFAM" id="SSF52540">
    <property type="entry name" value="P-loop containing nucleoside triphosphate hydrolases"/>
    <property type="match status" value="1"/>
</dbReference>
<proteinExistence type="predicted"/>
<reference evidence="5" key="2">
    <citation type="submission" date="2021-04" db="EMBL/GenBank/DDBJ databases">
        <authorList>
            <person name="Gilroy R."/>
        </authorList>
    </citation>
    <scope>NUCLEOTIDE SEQUENCE</scope>
    <source>
        <strain evidence="5">1282</strain>
    </source>
</reference>
<keyword evidence="3 5" id="KW-0067">ATP-binding</keyword>
<dbReference type="PANTHER" id="PTHR42939">
    <property type="entry name" value="ABC TRANSPORTER ATP-BINDING PROTEIN ALBC-RELATED"/>
    <property type="match status" value="1"/>
</dbReference>
<dbReference type="InterPro" id="IPR051782">
    <property type="entry name" value="ABC_Transporter_VariousFunc"/>
</dbReference>
<dbReference type="Pfam" id="PF00005">
    <property type="entry name" value="ABC_tran"/>
    <property type="match status" value="1"/>
</dbReference>
<dbReference type="GO" id="GO:0016887">
    <property type="term" value="F:ATP hydrolysis activity"/>
    <property type="evidence" value="ECO:0007669"/>
    <property type="project" value="InterPro"/>
</dbReference>
<dbReference type="InterPro" id="IPR027417">
    <property type="entry name" value="P-loop_NTPase"/>
</dbReference>
<dbReference type="InterPro" id="IPR017871">
    <property type="entry name" value="ABC_transporter-like_CS"/>
</dbReference>
<dbReference type="PROSITE" id="PS50893">
    <property type="entry name" value="ABC_TRANSPORTER_2"/>
    <property type="match status" value="1"/>
</dbReference>
<organism evidence="5 6">
    <name type="scientific">Candidatus Acutalibacter pullistercoris</name>
    <dbReference type="NCBI Taxonomy" id="2838418"/>
    <lineage>
        <taxon>Bacteria</taxon>
        <taxon>Bacillati</taxon>
        <taxon>Bacillota</taxon>
        <taxon>Clostridia</taxon>
        <taxon>Eubacteriales</taxon>
        <taxon>Acutalibacteraceae</taxon>
        <taxon>Acutalibacter</taxon>
    </lineage>
</organism>
<protein>
    <submittedName>
        <fullName evidence="5">ATP-binding cassette domain-containing protein</fullName>
    </submittedName>
</protein>
<dbReference type="Gene3D" id="3.40.50.300">
    <property type="entry name" value="P-loop containing nucleotide triphosphate hydrolases"/>
    <property type="match status" value="1"/>
</dbReference>
<accession>A0A9D2C0I0</accession>
<keyword evidence="2" id="KW-0547">Nucleotide-binding</keyword>
<evidence type="ECO:0000259" key="4">
    <source>
        <dbReference type="PROSITE" id="PS50893"/>
    </source>
</evidence>
<evidence type="ECO:0000256" key="2">
    <source>
        <dbReference type="ARBA" id="ARBA00022741"/>
    </source>
</evidence>
<dbReference type="Proteomes" id="UP000823915">
    <property type="component" value="Unassembled WGS sequence"/>
</dbReference>
<keyword evidence="1" id="KW-0813">Transport</keyword>
<dbReference type="InterPro" id="IPR003593">
    <property type="entry name" value="AAA+_ATPase"/>
</dbReference>
<comment type="caution">
    <text evidence="5">The sequence shown here is derived from an EMBL/GenBank/DDBJ whole genome shotgun (WGS) entry which is preliminary data.</text>
</comment>
<dbReference type="SMART" id="SM00382">
    <property type="entry name" value="AAA"/>
    <property type="match status" value="1"/>
</dbReference>
<gene>
    <name evidence="5" type="ORF">H9838_08775</name>
</gene>
<dbReference type="CDD" id="cd03230">
    <property type="entry name" value="ABC_DR_subfamily_A"/>
    <property type="match status" value="1"/>
</dbReference>
<dbReference type="PANTHER" id="PTHR42939:SF1">
    <property type="entry name" value="ABC TRANSPORTER ATP-BINDING PROTEIN ALBC-RELATED"/>
    <property type="match status" value="1"/>
</dbReference>